<dbReference type="RefSeq" id="WP_210312967.1">
    <property type="nucleotide sequence ID" value="NZ_BMZQ01000002.1"/>
</dbReference>
<dbReference type="InterPro" id="IPR011102">
    <property type="entry name" value="Sig_transdc_His_kinase_HWE"/>
</dbReference>
<keyword evidence="20" id="KW-1185">Reference proteome</keyword>
<dbReference type="Gene3D" id="3.30.565.10">
    <property type="entry name" value="Histidine kinase-like ATPase, C-terminal domain"/>
    <property type="match status" value="1"/>
</dbReference>
<dbReference type="Pfam" id="PF07536">
    <property type="entry name" value="HWE_HK"/>
    <property type="match status" value="1"/>
</dbReference>
<evidence type="ECO:0000256" key="11">
    <source>
        <dbReference type="ARBA" id="ARBA00022741"/>
    </source>
</evidence>
<dbReference type="EC" id="2.7.13.3" evidence="2"/>
<evidence type="ECO:0000256" key="4">
    <source>
        <dbReference type="ARBA" id="ARBA00022543"/>
    </source>
</evidence>
<feature type="domain" description="PAC" evidence="18">
    <location>
        <begin position="377"/>
        <end position="429"/>
    </location>
</feature>
<dbReference type="FunFam" id="3.30.450.20:FF:000099">
    <property type="entry name" value="Sensory box sensor histidine kinase"/>
    <property type="match status" value="1"/>
</dbReference>
<evidence type="ECO:0000256" key="3">
    <source>
        <dbReference type="ARBA" id="ARBA00021740"/>
    </source>
</evidence>
<keyword evidence="11" id="KW-0547">Nucleotide-binding</keyword>
<evidence type="ECO:0000259" key="18">
    <source>
        <dbReference type="PROSITE" id="PS50113"/>
    </source>
</evidence>
<evidence type="ECO:0000256" key="9">
    <source>
        <dbReference type="ARBA" id="ARBA00022679"/>
    </source>
</evidence>
<dbReference type="GO" id="GO:0005524">
    <property type="term" value="F:ATP binding"/>
    <property type="evidence" value="ECO:0007669"/>
    <property type="project" value="UniProtKB-KW"/>
</dbReference>
<dbReference type="NCBIfam" id="TIGR00229">
    <property type="entry name" value="sensory_box"/>
    <property type="match status" value="3"/>
</dbReference>
<dbReference type="InterPro" id="IPR013655">
    <property type="entry name" value="PAS_fold_3"/>
</dbReference>
<keyword evidence="9" id="KW-0808">Transferase</keyword>
<keyword evidence="4" id="KW-0600">Photoreceptor protein</keyword>
<dbReference type="Gene3D" id="2.10.70.100">
    <property type="match status" value="1"/>
</dbReference>
<keyword evidence="14" id="KW-0157">Chromophore</keyword>
<gene>
    <name evidence="19" type="ORF">GCM10016234_25220</name>
</gene>
<dbReference type="InterPro" id="IPR001610">
    <property type="entry name" value="PAC"/>
</dbReference>
<dbReference type="Proteomes" id="UP000630142">
    <property type="component" value="Unassembled WGS sequence"/>
</dbReference>
<keyword evidence="7" id="KW-0285">Flavoprotein</keyword>
<dbReference type="PANTHER" id="PTHR41523:SF8">
    <property type="entry name" value="ETHYLENE RESPONSE SENSOR PROTEIN"/>
    <property type="match status" value="1"/>
</dbReference>
<dbReference type="SMART" id="SM00911">
    <property type="entry name" value="HWE_HK"/>
    <property type="match status" value="1"/>
</dbReference>
<evidence type="ECO:0000256" key="8">
    <source>
        <dbReference type="ARBA" id="ARBA00022643"/>
    </source>
</evidence>
<evidence type="ECO:0000256" key="15">
    <source>
        <dbReference type="ARBA" id="ARBA00023026"/>
    </source>
</evidence>
<evidence type="ECO:0000256" key="2">
    <source>
        <dbReference type="ARBA" id="ARBA00012438"/>
    </source>
</evidence>
<dbReference type="EMBL" id="BMZQ01000002">
    <property type="protein sequence ID" value="GHD16761.1"/>
    <property type="molecule type" value="Genomic_DNA"/>
</dbReference>
<feature type="domain" description="PAC" evidence="18">
    <location>
        <begin position="251"/>
        <end position="303"/>
    </location>
</feature>
<evidence type="ECO:0000259" key="17">
    <source>
        <dbReference type="PROSITE" id="PS50112"/>
    </source>
</evidence>
<evidence type="ECO:0000256" key="12">
    <source>
        <dbReference type="ARBA" id="ARBA00022777"/>
    </source>
</evidence>
<dbReference type="SMART" id="SM00086">
    <property type="entry name" value="PAC"/>
    <property type="match status" value="3"/>
</dbReference>
<dbReference type="InterPro" id="IPR000014">
    <property type="entry name" value="PAS"/>
</dbReference>
<keyword evidence="15" id="KW-0843">Virulence</keyword>
<keyword evidence="12" id="KW-0418">Kinase</keyword>
<keyword evidence="5" id="KW-0597">Phosphoprotein</keyword>
<evidence type="ECO:0000256" key="7">
    <source>
        <dbReference type="ARBA" id="ARBA00022630"/>
    </source>
</evidence>
<dbReference type="InterPro" id="IPR000700">
    <property type="entry name" value="PAS-assoc_C"/>
</dbReference>
<keyword evidence="10" id="KW-0677">Repeat</keyword>
<dbReference type="PANTHER" id="PTHR41523">
    <property type="entry name" value="TWO-COMPONENT SYSTEM SENSOR PROTEIN"/>
    <property type="match status" value="1"/>
</dbReference>
<evidence type="ECO:0000256" key="13">
    <source>
        <dbReference type="ARBA" id="ARBA00022840"/>
    </source>
</evidence>
<evidence type="ECO:0000256" key="1">
    <source>
        <dbReference type="ARBA" id="ARBA00000085"/>
    </source>
</evidence>
<name>A0A8J3DR68_9HYPH</name>
<feature type="domain" description="PAC" evidence="18">
    <location>
        <begin position="119"/>
        <end position="172"/>
    </location>
</feature>
<dbReference type="SMART" id="SM00091">
    <property type="entry name" value="PAS"/>
    <property type="match status" value="3"/>
</dbReference>
<dbReference type="Pfam" id="PF08448">
    <property type="entry name" value="PAS_4"/>
    <property type="match status" value="1"/>
</dbReference>
<evidence type="ECO:0000256" key="16">
    <source>
        <dbReference type="ARBA" id="ARBA00023170"/>
    </source>
</evidence>
<dbReference type="CDD" id="cd00130">
    <property type="entry name" value="PAS"/>
    <property type="match status" value="2"/>
</dbReference>
<keyword evidence="16" id="KW-0675">Receptor</keyword>
<dbReference type="PROSITE" id="PS50113">
    <property type="entry name" value="PAC"/>
    <property type="match status" value="3"/>
</dbReference>
<organism evidence="19 20">
    <name type="scientific">Tianweitania populi</name>
    <dbReference type="NCBI Taxonomy" id="1607949"/>
    <lineage>
        <taxon>Bacteria</taxon>
        <taxon>Pseudomonadati</taxon>
        <taxon>Pseudomonadota</taxon>
        <taxon>Alphaproteobacteria</taxon>
        <taxon>Hyphomicrobiales</taxon>
        <taxon>Phyllobacteriaceae</taxon>
        <taxon>Tianweitania</taxon>
    </lineage>
</organism>
<evidence type="ECO:0000313" key="19">
    <source>
        <dbReference type="EMBL" id="GHD16761.1"/>
    </source>
</evidence>
<dbReference type="SUPFAM" id="SSF55785">
    <property type="entry name" value="PYP-like sensor domain (PAS domain)"/>
    <property type="match status" value="3"/>
</dbReference>
<dbReference type="GO" id="GO:0009881">
    <property type="term" value="F:photoreceptor activity"/>
    <property type="evidence" value="ECO:0007669"/>
    <property type="project" value="UniProtKB-KW"/>
</dbReference>
<accession>A0A8J3DR68</accession>
<dbReference type="Pfam" id="PF08447">
    <property type="entry name" value="PAS_3"/>
    <property type="match status" value="2"/>
</dbReference>
<sequence>MHNRIIANDRTKLPQHLATSFMHDLIDRFDWSTTSLGPIGTWPETIGTTVRLMLSSDTPMVLLIGPEGLLIFNDAYAAFAGPRYKSLIGIPAADAFPEIADFNRENVRRLSQGETFGYKGMKLQLNRTGELKDLWLDLEYIPITERSGEVLGGLVMVNEITERVEAEQQLAASRETMSFALDAAGIVGTWDWDIRRDQVVANRNFAELYGVDPAAAARGAPLGDFTAGVNAADRPLLQQAIDGAIQELGPVRVEYRVQDRQGIERWVLAVGRVFPGEDGKAERLPGVTVDITERKSTEMALIDSEARFRAIADTMPQMVWSTRPDGYHDYYNARWYEFTGMPEGSTDGEEWNGVFHPEDQERAWEQWRHCLATGDPYEIEYRLRHRSGQYRWTLGRALPIREADGTIMRWFGTCTDIHESKIAAVEREIVAQELSHRIKNIFAVLTGLVSLSGREYPEMAPVVGELRQRIAALGRAHDFVRPHSHVSRVAGVDTTMHALVADLLSPYRTDATRLIFRGEDVPIDDRAATPLALLFHELATNAAKYGALANNTGSITLETRVDQDSETYHMDWIESGGPVVAERTTPSGFGTKLMALSVNAQMGGTLIPTFAPDGLRMAIAIPMRSLTRIYVSPKASA</sequence>
<feature type="domain" description="PAS" evidence="17">
    <location>
        <begin position="304"/>
        <end position="374"/>
    </location>
</feature>
<proteinExistence type="predicted"/>
<dbReference type="InterPro" id="IPR036890">
    <property type="entry name" value="HATPase_C_sf"/>
</dbReference>
<evidence type="ECO:0000256" key="14">
    <source>
        <dbReference type="ARBA" id="ARBA00022991"/>
    </source>
</evidence>
<keyword evidence="13" id="KW-0067">ATP-binding</keyword>
<evidence type="ECO:0000256" key="6">
    <source>
        <dbReference type="ARBA" id="ARBA00022606"/>
    </source>
</evidence>
<reference evidence="19" key="1">
    <citation type="journal article" date="2014" name="Int. J. Syst. Evol. Microbiol.">
        <title>Complete genome sequence of Corynebacterium casei LMG S-19264T (=DSM 44701T), isolated from a smear-ripened cheese.</title>
        <authorList>
            <consortium name="US DOE Joint Genome Institute (JGI-PGF)"/>
            <person name="Walter F."/>
            <person name="Albersmeier A."/>
            <person name="Kalinowski J."/>
            <person name="Ruckert C."/>
        </authorList>
    </citation>
    <scope>NUCLEOTIDE SEQUENCE</scope>
    <source>
        <strain evidence="19">KCTC 42249</strain>
    </source>
</reference>
<protein>
    <recommendedName>
        <fullName evidence="3">Blue-light-activated histidine kinase</fullName>
        <ecNumber evidence="2">2.7.13.3</ecNumber>
    </recommendedName>
</protein>
<dbReference type="InterPro" id="IPR013656">
    <property type="entry name" value="PAS_4"/>
</dbReference>
<dbReference type="AlphaFoldDB" id="A0A8J3DR68"/>
<evidence type="ECO:0000256" key="10">
    <source>
        <dbReference type="ARBA" id="ARBA00022737"/>
    </source>
</evidence>
<dbReference type="SUPFAM" id="SSF55874">
    <property type="entry name" value="ATPase domain of HSP90 chaperone/DNA topoisomerase II/histidine kinase"/>
    <property type="match status" value="1"/>
</dbReference>
<reference evidence="19" key="2">
    <citation type="submission" date="2020-09" db="EMBL/GenBank/DDBJ databases">
        <authorList>
            <person name="Sun Q."/>
            <person name="Kim S."/>
        </authorList>
    </citation>
    <scope>NUCLEOTIDE SEQUENCE</scope>
    <source>
        <strain evidence="19">KCTC 42249</strain>
    </source>
</reference>
<comment type="caution">
    <text evidence="19">The sequence shown here is derived from an EMBL/GenBank/DDBJ whole genome shotgun (WGS) entry which is preliminary data.</text>
</comment>
<keyword evidence="8" id="KW-0288">FMN</keyword>
<evidence type="ECO:0000313" key="20">
    <source>
        <dbReference type="Proteomes" id="UP000630142"/>
    </source>
</evidence>
<keyword evidence="6" id="KW-0716">Sensory transduction</keyword>
<dbReference type="GO" id="GO:0004673">
    <property type="term" value="F:protein histidine kinase activity"/>
    <property type="evidence" value="ECO:0007669"/>
    <property type="project" value="UniProtKB-EC"/>
</dbReference>
<comment type="catalytic activity">
    <reaction evidence="1">
        <text>ATP + protein L-histidine = ADP + protein N-phospho-L-histidine.</text>
        <dbReference type="EC" id="2.7.13.3"/>
    </reaction>
</comment>
<dbReference type="InterPro" id="IPR035965">
    <property type="entry name" value="PAS-like_dom_sf"/>
</dbReference>
<dbReference type="PROSITE" id="PS50112">
    <property type="entry name" value="PAS"/>
    <property type="match status" value="1"/>
</dbReference>
<dbReference type="Gene3D" id="3.30.450.20">
    <property type="entry name" value="PAS domain"/>
    <property type="match status" value="3"/>
</dbReference>
<evidence type="ECO:0000256" key="5">
    <source>
        <dbReference type="ARBA" id="ARBA00022553"/>
    </source>
</evidence>